<accession>A0A9W9V8P4</accession>
<sequence>MTAKTTVAHQTHRYRGRPLELVEDTDSLLDAITDVYQQYINIMDARLSGYGSWSIANPMGSNQTAGYTHVATSQEDFDPLFQRLQKYNGSSLHISVNWYNFPTYGAYFQALSGVSQAVRIGSPNSAMTSRVFGKDALTSLAAL</sequence>
<organism evidence="1 2">
    <name type="scientific">Penicillium concentricum</name>
    <dbReference type="NCBI Taxonomy" id="293559"/>
    <lineage>
        <taxon>Eukaryota</taxon>
        <taxon>Fungi</taxon>
        <taxon>Dikarya</taxon>
        <taxon>Ascomycota</taxon>
        <taxon>Pezizomycotina</taxon>
        <taxon>Eurotiomycetes</taxon>
        <taxon>Eurotiomycetidae</taxon>
        <taxon>Eurotiales</taxon>
        <taxon>Aspergillaceae</taxon>
        <taxon>Penicillium</taxon>
    </lineage>
</organism>
<reference evidence="1" key="1">
    <citation type="submission" date="2022-12" db="EMBL/GenBank/DDBJ databases">
        <authorList>
            <person name="Petersen C."/>
        </authorList>
    </citation>
    <scope>NUCLEOTIDE SEQUENCE</scope>
    <source>
        <strain evidence="1">IBT 3081</strain>
    </source>
</reference>
<reference evidence="1" key="2">
    <citation type="journal article" date="2023" name="IMA Fungus">
        <title>Comparative genomic study of the Penicillium genus elucidates a diverse pangenome and 15 lateral gene transfer events.</title>
        <authorList>
            <person name="Petersen C."/>
            <person name="Sorensen T."/>
            <person name="Nielsen M.R."/>
            <person name="Sondergaard T.E."/>
            <person name="Sorensen J.L."/>
            <person name="Fitzpatrick D.A."/>
            <person name="Frisvad J.C."/>
            <person name="Nielsen K.L."/>
        </authorList>
    </citation>
    <scope>NUCLEOTIDE SEQUENCE</scope>
    <source>
        <strain evidence="1">IBT 3081</strain>
    </source>
</reference>
<evidence type="ECO:0000313" key="2">
    <source>
        <dbReference type="Proteomes" id="UP001147752"/>
    </source>
</evidence>
<dbReference type="OrthoDB" id="9983560at2759"/>
<dbReference type="GeneID" id="81460598"/>
<dbReference type="EMBL" id="JAPZBT010000002">
    <property type="protein sequence ID" value="KAJ5371679.1"/>
    <property type="molecule type" value="Genomic_DNA"/>
</dbReference>
<dbReference type="AlphaFoldDB" id="A0A9W9V8P4"/>
<dbReference type="RefSeq" id="XP_056577665.1">
    <property type="nucleotide sequence ID" value="XM_056721415.1"/>
</dbReference>
<evidence type="ECO:0000313" key="1">
    <source>
        <dbReference type="EMBL" id="KAJ5371679.1"/>
    </source>
</evidence>
<proteinExistence type="predicted"/>
<gene>
    <name evidence="1" type="ORF">N7517_003685</name>
</gene>
<keyword evidence="2" id="KW-1185">Reference proteome</keyword>
<protein>
    <submittedName>
        <fullName evidence="1">Uncharacterized protein</fullName>
    </submittedName>
</protein>
<dbReference type="Proteomes" id="UP001147752">
    <property type="component" value="Unassembled WGS sequence"/>
</dbReference>
<name>A0A9W9V8P4_9EURO</name>
<comment type="caution">
    <text evidence="1">The sequence shown here is derived from an EMBL/GenBank/DDBJ whole genome shotgun (WGS) entry which is preliminary data.</text>
</comment>